<dbReference type="Proteomes" id="UP001489902">
    <property type="component" value="Chromosome 4"/>
</dbReference>
<dbReference type="CDD" id="cd14364">
    <property type="entry name" value="CUE_ASCC2"/>
    <property type="match status" value="1"/>
</dbReference>
<feature type="compositionally biased region" description="Basic residues" evidence="1">
    <location>
        <begin position="652"/>
        <end position="666"/>
    </location>
</feature>
<keyword evidence="4" id="KW-1185">Reference proteome</keyword>
<evidence type="ECO:0000313" key="4">
    <source>
        <dbReference type="Proteomes" id="UP001489902"/>
    </source>
</evidence>
<dbReference type="Gene3D" id="1.10.8.10">
    <property type="entry name" value="DNA helicase RuvA subunit, C-terminal domain"/>
    <property type="match status" value="1"/>
</dbReference>
<dbReference type="PANTHER" id="PTHR21494:SF0">
    <property type="entry name" value="ACTIVATING SIGNAL COINTEGRATOR 1 COMPLEX SUBUNIT 2"/>
    <property type="match status" value="1"/>
</dbReference>
<evidence type="ECO:0000256" key="1">
    <source>
        <dbReference type="SAM" id="MobiDB-lite"/>
    </source>
</evidence>
<dbReference type="PROSITE" id="PS51140">
    <property type="entry name" value="CUE"/>
    <property type="match status" value="1"/>
</dbReference>
<organism evidence="3 4">
    <name type="scientific">Fusarium acuminatum</name>
    <dbReference type="NCBI Taxonomy" id="5515"/>
    <lineage>
        <taxon>Eukaryota</taxon>
        <taxon>Fungi</taxon>
        <taxon>Dikarya</taxon>
        <taxon>Ascomycota</taxon>
        <taxon>Pezizomycotina</taxon>
        <taxon>Sordariomycetes</taxon>
        <taxon>Hypocreomycetidae</taxon>
        <taxon>Hypocreales</taxon>
        <taxon>Nectriaceae</taxon>
        <taxon>Fusarium</taxon>
        <taxon>Fusarium tricinctum species complex</taxon>
    </lineage>
</organism>
<sequence>MASLPPLAPFPQSSWRQHLSSSEWNALLQAWTSICRVLVALSEKDFKAALSRDDSVATFLVSFAEETAEAGFTVLESHSTTLPKAVFQLTSRAFSVSPPTQLFDYAFLANTARIFPRKATAPLIAQLFRQHAAPLEAALTGLKKQLIPQLEAGIRGDLKIVEARLIRLNYLLHASPDACTLFLAGSDFLDGLIVCFRVMNPPLRKVILTTTYLCLIGLIDVEPAKWSMLSDQLYALKEAADAHKVGPLNVNDSLVPELITNTPLLKILQRRAQDSDAATDSFKKRITALEGYRKGAMVRPKRLVRRKVDKGKGKETQQEADVDIHVHRMSQITQVQDLFPDLGSGFVSKCLDEYGEDVEQVVANLLSETLPPHLASADRNEPLYVSLCCQYPSQLINIRSSHPEARHPDLAPRSTPPQLPTRTNVFDDDDFDRLAMDVSKVSFGKKPGKSADEMLKDKANAPKKSAILSALAAFDSDDDERDDTYDADDVGGTVDASNQEADAASDGNEEILFRAYQMDSKLFDRDAATRRGSQRAKLRGDTGMTDEAIEGWALILVRNPQQKRRLEAKYAFAGQQAQIDRTSWRASPAGSGEEGSDPDGGSSRGGRGGGRGRGRGQGQGRGRGRGGNVAGPTGEKETESARKNKEANKGSRANHNRRDARAKKMARGGFAG</sequence>
<evidence type="ECO:0000259" key="2">
    <source>
        <dbReference type="PROSITE" id="PS51140"/>
    </source>
</evidence>
<feature type="region of interest" description="Disordered" evidence="1">
    <location>
        <begin position="572"/>
        <end position="672"/>
    </location>
</feature>
<protein>
    <submittedName>
        <fullName evidence="3">CUE3-like protein</fullName>
    </submittedName>
</protein>
<evidence type="ECO:0000313" key="3">
    <source>
        <dbReference type="EMBL" id="WZH46229.1"/>
    </source>
</evidence>
<feature type="compositionally biased region" description="Basic and acidic residues" evidence="1">
    <location>
        <begin position="634"/>
        <end position="649"/>
    </location>
</feature>
<dbReference type="InterPro" id="IPR052586">
    <property type="entry name" value="ASCC2"/>
</dbReference>
<dbReference type="SUPFAM" id="SSF46934">
    <property type="entry name" value="UBA-like"/>
    <property type="match status" value="1"/>
</dbReference>
<dbReference type="Pfam" id="PF02845">
    <property type="entry name" value="CUE"/>
    <property type="match status" value="1"/>
</dbReference>
<proteinExistence type="predicted"/>
<dbReference type="PANTHER" id="PTHR21494">
    <property type="entry name" value="ACTIVATING SIGNAL COINTEGRATOR 1 COMPLEX SUBUNIT 2 ASC-1 COMPLEX SUBUNIT P100"/>
    <property type="match status" value="1"/>
</dbReference>
<gene>
    <name evidence="3" type="ORF">QYS62_007301</name>
</gene>
<feature type="compositionally biased region" description="Polar residues" evidence="1">
    <location>
        <begin position="575"/>
        <end position="585"/>
    </location>
</feature>
<feature type="compositionally biased region" description="Acidic residues" evidence="1">
    <location>
        <begin position="477"/>
        <end position="489"/>
    </location>
</feature>
<feature type="region of interest" description="Disordered" evidence="1">
    <location>
        <begin position="477"/>
        <end position="508"/>
    </location>
</feature>
<dbReference type="SMART" id="SM00546">
    <property type="entry name" value="CUE"/>
    <property type="match status" value="1"/>
</dbReference>
<feature type="domain" description="CUE" evidence="2">
    <location>
        <begin position="327"/>
        <end position="370"/>
    </location>
</feature>
<dbReference type="InterPro" id="IPR009060">
    <property type="entry name" value="UBA-like_sf"/>
</dbReference>
<feature type="compositionally biased region" description="Gly residues" evidence="1">
    <location>
        <begin position="602"/>
        <end position="629"/>
    </location>
</feature>
<dbReference type="InterPro" id="IPR041800">
    <property type="entry name" value="ASCC2_CUE"/>
</dbReference>
<name>A0ABZ2X2U8_9HYPO</name>
<accession>A0ABZ2X2U8</accession>
<dbReference type="EMBL" id="CP151263">
    <property type="protein sequence ID" value="WZH46229.1"/>
    <property type="molecule type" value="Genomic_DNA"/>
</dbReference>
<feature type="region of interest" description="Disordered" evidence="1">
    <location>
        <begin position="404"/>
        <end position="426"/>
    </location>
</feature>
<dbReference type="InterPro" id="IPR003892">
    <property type="entry name" value="CUE"/>
</dbReference>
<reference evidence="3 4" key="1">
    <citation type="submission" date="2024-04" db="EMBL/GenBank/DDBJ databases">
        <title>Complete genome sequence of Fusarium acuminatum.</title>
        <authorList>
            <person name="Lan B."/>
        </authorList>
    </citation>
    <scope>NUCLEOTIDE SEQUENCE [LARGE SCALE GENOMIC DNA]</scope>
    <source>
        <strain evidence="3">1A</strain>
    </source>
</reference>